<protein>
    <submittedName>
        <fullName evidence="4">Multiple PDZ domain protein</fullName>
    </submittedName>
</protein>
<keyword evidence="3" id="KW-1185">Reference proteome</keyword>
<dbReference type="RefSeq" id="XP_003739969.2">
    <property type="nucleotide sequence ID" value="XM_003739921.2"/>
</dbReference>
<dbReference type="InterPro" id="IPR036034">
    <property type="entry name" value="PDZ_sf"/>
</dbReference>
<feature type="region of interest" description="Disordered" evidence="1">
    <location>
        <begin position="308"/>
        <end position="382"/>
    </location>
</feature>
<dbReference type="Gene3D" id="2.30.42.10">
    <property type="match status" value="2"/>
</dbReference>
<dbReference type="GeneID" id="100904216"/>
<gene>
    <name evidence="4" type="primary">LOC100904216</name>
</gene>
<dbReference type="PANTHER" id="PTHR19964">
    <property type="entry name" value="MULTIPLE PDZ DOMAIN PROTEIN"/>
    <property type="match status" value="1"/>
</dbReference>
<dbReference type="AlphaFoldDB" id="A0AAJ6VW56"/>
<reference evidence="4" key="1">
    <citation type="submission" date="2025-08" db="UniProtKB">
        <authorList>
            <consortium name="RefSeq"/>
        </authorList>
    </citation>
    <scope>IDENTIFICATION</scope>
</reference>
<feature type="compositionally biased region" description="Polar residues" evidence="1">
    <location>
        <begin position="263"/>
        <end position="274"/>
    </location>
</feature>
<evidence type="ECO:0000259" key="2">
    <source>
        <dbReference type="PROSITE" id="PS50106"/>
    </source>
</evidence>
<evidence type="ECO:0000313" key="4">
    <source>
        <dbReference type="RefSeq" id="XP_003739969.2"/>
    </source>
</evidence>
<feature type="domain" description="PDZ" evidence="2">
    <location>
        <begin position="160"/>
        <end position="243"/>
    </location>
</feature>
<organism evidence="3 4">
    <name type="scientific">Galendromus occidentalis</name>
    <name type="common">western predatory mite</name>
    <dbReference type="NCBI Taxonomy" id="34638"/>
    <lineage>
        <taxon>Eukaryota</taxon>
        <taxon>Metazoa</taxon>
        <taxon>Ecdysozoa</taxon>
        <taxon>Arthropoda</taxon>
        <taxon>Chelicerata</taxon>
        <taxon>Arachnida</taxon>
        <taxon>Acari</taxon>
        <taxon>Parasitiformes</taxon>
        <taxon>Mesostigmata</taxon>
        <taxon>Gamasina</taxon>
        <taxon>Phytoseioidea</taxon>
        <taxon>Phytoseiidae</taxon>
        <taxon>Typhlodrominae</taxon>
        <taxon>Galendromus</taxon>
    </lineage>
</organism>
<dbReference type="Pfam" id="PF00595">
    <property type="entry name" value="PDZ"/>
    <property type="match status" value="2"/>
</dbReference>
<dbReference type="PANTHER" id="PTHR19964:SF84">
    <property type="entry name" value="LIGAND OF NUMB PROTEIN X 2-LIKE ISOFORM X1"/>
    <property type="match status" value="1"/>
</dbReference>
<feature type="region of interest" description="Disordered" evidence="1">
    <location>
        <begin position="263"/>
        <end position="283"/>
    </location>
</feature>
<dbReference type="SMART" id="SM00228">
    <property type="entry name" value="PDZ"/>
    <property type="match status" value="2"/>
</dbReference>
<name>A0AAJ6VW56_9ACAR</name>
<sequence length="413" mass="45481">MIELDSDSIKYADADSLYEALFLTLEAILPNQDENRLSPRHAVIPKGKGAISTVRDFVESTIVLRKVQQELGLSITGGSDTYLDAVCVSEVHQDGAAYQDGRLKKGDVILAVNEMSMREVTSADAVRVLRDASSPVRLMILRENPQILFTSSEKPSKFITVELHKSSVKDHLGLSFIQRTNGRGVFVTYIQPGSIAARCRRINQGDRIMEINGVNVYNSNQKDVAEMIRNMDGAIVLLLGRVPGLTSRIQEWARRKSQQSLRTRTSTWSSYTGNNKEKLQIQRPSLPLSSESYVVSFGNTVASMLVATSTPSGTGSRSRDISPSPSIRRSRLSIVSENTNMNDLEELQRKQQKRGTKDRASTSSDTALTEGAKAALKAKDKTAVGRTLSANYSETKKGKEPARNVPSIKITVF</sequence>
<feature type="domain" description="PDZ" evidence="2">
    <location>
        <begin position="61"/>
        <end position="144"/>
    </location>
</feature>
<dbReference type="PROSITE" id="PS50106">
    <property type="entry name" value="PDZ"/>
    <property type="match status" value="2"/>
</dbReference>
<dbReference type="Proteomes" id="UP000694867">
    <property type="component" value="Unplaced"/>
</dbReference>
<dbReference type="InterPro" id="IPR001478">
    <property type="entry name" value="PDZ"/>
</dbReference>
<accession>A0AAJ6VW56</accession>
<evidence type="ECO:0000313" key="3">
    <source>
        <dbReference type="Proteomes" id="UP000694867"/>
    </source>
</evidence>
<proteinExistence type="predicted"/>
<dbReference type="InterPro" id="IPR051342">
    <property type="entry name" value="PDZ_scaffold"/>
</dbReference>
<dbReference type="KEGG" id="goe:100904216"/>
<evidence type="ECO:0000256" key="1">
    <source>
        <dbReference type="SAM" id="MobiDB-lite"/>
    </source>
</evidence>
<feature type="compositionally biased region" description="Low complexity" evidence="1">
    <location>
        <begin position="308"/>
        <end position="336"/>
    </location>
</feature>
<dbReference type="SUPFAM" id="SSF50156">
    <property type="entry name" value="PDZ domain-like"/>
    <property type="match status" value="2"/>
</dbReference>